<feature type="region of interest" description="Disordered" evidence="1">
    <location>
        <begin position="16"/>
        <end position="60"/>
    </location>
</feature>
<dbReference type="Proteomes" id="UP000077154">
    <property type="component" value="Unassembled WGS sequence"/>
</dbReference>
<dbReference type="GeneID" id="36292635"/>
<accession>A0A2P6FGH1</accession>
<organism evidence="2">
    <name type="scientific">Pseudogymnoascus destructans</name>
    <dbReference type="NCBI Taxonomy" id="655981"/>
    <lineage>
        <taxon>Eukaryota</taxon>
        <taxon>Fungi</taxon>
        <taxon>Dikarya</taxon>
        <taxon>Ascomycota</taxon>
        <taxon>Pezizomycotina</taxon>
        <taxon>Leotiomycetes</taxon>
        <taxon>Thelebolales</taxon>
        <taxon>Thelebolaceae</taxon>
        <taxon>Pseudogymnoascus</taxon>
    </lineage>
</organism>
<dbReference type="AlphaFoldDB" id="A0A2P6FGH1"/>
<sequence length="105" mass="11930">MATKIKCYSGLNISMRQQTRQVHSRPRTQSPANHGNRASPRAQSVQHAGSSDVEKAHETNSRNCAFMRSNCAYEIEMPHYLRMSLQFTDRVRALLVVLEDAPIML</sequence>
<reference evidence="2" key="1">
    <citation type="submission" date="2016-03" db="EMBL/GenBank/DDBJ databases">
        <title>Updated assembly of Pseudogymnoascus destructans, the fungus causing white-nose syndrome of bats.</title>
        <authorList>
            <person name="Palmer J.M."/>
            <person name="Drees K.P."/>
            <person name="Foster J.T."/>
            <person name="Lindner D.L."/>
        </authorList>
    </citation>
    <scope>NUCLEOTIDE SEQUENCE [LARGE SCALE GENOMIC DNA]</scope>
    <source>
        <strain evidence="2">20631-21</strain>
    </source>
</reference>
<feature type="compositionally biased region" description="Polar residues" evidence="1">
    <location>
        <begin position="16"/>
        <end position="33"/>
    </location>
</feature>
<dbReference type="RefSeq" id="XP_024328786.1">
    <property type="nucleotide sequence ID" value="XM_024473018.1"/>
</dbReference>
<name>A0A2P6FGH1_9PEZI</name>
<protein>
    <submittedName>
        <fullName evidence="2">Uncharacterized protein</fullName>
    </submittedName>
</protein>
<proteinExistence type="predicted"/>
<dbReference type="EMBL" id="KV441390">
    <property type="protein sequence ID" value="PQM43478.1"/>
    <property type="molecule type" value="Genomic_DNA"/>
</dbReference>
<evidence type="ECO:0000256" key="1">
    <source>
        <dbReference type="SAM" id="MobiDB-lite"/>
    </source>
</evidence>
<evidence type="ECO:0000313" key="2">
    <source>
        <dbReference type="EMBL" id="PQM43478.1"/>
    </source>
</evidence>
<gene>
    <name evidence="2" type="ORF">VC83_09605</name>
</gene>